<feature type="compositionally biased region" description="Polar residues" evidence="1">
    <location>
        <begin position="118"/>
        <end position="130"/>
    </location>
</feature>
<dbReference type="AlphaFoldDB" id="A0A2V0QJB0"/>
<feature type="region of interest" description="Disordered" evidence="1">
    <location>
        <begin position="115"/>
        <end position="165"/>
    </location>
</feature>
<evidence type="ECO:0000313" key="2">
    <source>
        <dbReference type="EMBL" id="GBH10738.1"/>
    </source>
</evidence>
<dbReference type="EMBL" id="BGJZ01000198">
    <property type="protein sequence ID" value="GBH10738.1"/>
    <property type="molecule type" value="Genomic_DNA"/>
</dbReference>
<reference evidence="2 3" key="1">
    <citation type="submission" date="2018-04" db="EMBL/GenBank/DDBJ databases">
        <title>Draft genome sequence of Pseudomonas syringae pv. actinidiae biovar 1 strains isolated from kiwifruit in Kagawa prefecture.</title>
        <authorList>
            <person name="Tabuchi M."/>
            <person name="Saito M."/>
            <person name="Fujiwara S."/>
            <person name="Sasa N."/>
            <person name="Akimitsu K."/>
            <person name="Gomi K."/>
            <person name="Konishi-Sugita S."/>
            <person name="Hamano K."/>
            <person name="Kataoka I."/>
        </authorList>
    </citation>
    <scope>NUCLEOTIDE SEQUENCE [LARGE SCALE GENOMIC DNA]</scope>
    <source>
        <strain evidence="2 3">MAFF212206</strain>
    </source>
</reference>
<evidence type="ECO:0000256" key="1">
    <source>
        <dbReference type="SAM" id="MobiDB-lite"/>
    </source>
</evidence>
<evidence type="ECO:0000313" key="3">
    <source>
        <dbReference type="Proteomes" id="UP000247480"/>
    </source>
</evidence>
<organism evidence="2 3">
    <name type="scientific">Pseudomonas syringae pv. actinidiae</name>
    <dbReference type="NCBI Taxonomy" id="103796"/>
    <lineage>
        <taxon>Bacteria</taxon>
        <taxon>Pseudomonadati</taxon>
        <taxon>Pseudomonadota</taxon>
        <taxon>Gammaproteobacteria</taxon>
        <taxon>Pseudomonadales</taxon>
        <taxon>Pseudomonadaceae</taxon>
        <taxon>Pseudomonas</taxon>
        <taxon>Pseudomonas syringae</taxon>
    </lineage>
</organism>
<accession>A0A2V0QJB0</accession>
<gene>
    <name evidence="2" type="ORF">KPSA1_04161</name>
</gene>
<comment type="caution">
    <text evidence="2">The sequence shown here is derived from an EMBL/GenBank/DDBJ whole genome shotgun (WGS) entry which is preliminary data.</text>
</comment>
<feature type="compositionally biased region" description="Low complexity" evidence="1">
    <location>
        <begin position="150"/>
        <end position="161"/>
    </location>
</feature>
<name>A0A2V0QJB0_PSESF</name>
<proteinExistence type="predicted"/>
<sequence>MIVRFIRPHNNLVIREGYRHASFNSHDFLHLSFNRPKNSSRRALSAPSFTNKPGNNSFACCGLRINTPSSSPIAMSPGFTTTPPISTGPLSSPLSPRLRVVTALMPWLKTGRRCSRKAATSVTAPDTTTPARPLMRPARVRSSPQQAQCSSPTHSITSTSPGRLLSSASRRILPSGRWTLTVTTLPTSRAPSNKGLMPRR</sequence>
<dbReference type="Proteomes" id="UP000247480">
    <property type="component" value="Unassembled WGS sequence"/>
</dbReference>
<protein>
    <submittedName>
        <fullName evidence="2">Uncharacterized protein</fullName>
    </submittedName>
</protein>